<dbReference type="EnsemblPlants" id="OGLUM04G09600.1">
    <property type="protein sequence ID" value="OGLUM04G09600.1"/>
    <property type="gene ID" value="OGLUM04G09600"/>
</dbReference>
<evidence type="ECO:0000313" key="1">
    <source>
        <dbReference type="EnsemblPlants" id="OGLUM04G09600.1"/>
    </source>
</evidence>
<dbReference type="Proteomes" id="UP000026961">
    <property type="component" value="Chromosome 4"/>
</dbReference>
<sequence>MRWRRVLLGGEGAIGGGLEVADAWPVGIGEVDWARGMRWNEGTGLGLLDSLMLADKDTSNR</sequence>
<dbReference type="AlphaFoldDB" id="A0A0D9ZJT2"/>
<proteinExistence type="predicted"/>
<reference evidence="1" key="1">
    <citation type="submission" date="2015-04" db="UniProtKB">
        <authorList>
            <consortium name="EnsemblPlants"/>
        </authorList>
    </citation>
    <scope>IDENTIFICATION</scope>
</reference>
<keyword evidence="2" id="KW-1185">Reference proteome</keyword>
<dbReference type="HOGENOM" id="CLU_2926396_0_0_1"/>
<dbReference type="Gramene" id="OGLUM04G09600.1">
    <property type="protein sequence ID" value="OGLUM04G09600.1"/>
    <property type="gene ID" value="OGLUM04G09600"/>
</dbReference>
<evidence type="ECO:0000313" key="2">
    <source>
        <dbReference type="Proteomes" id="UP000026961"/>
    </source>
</evidence>
<name>A0A0D9ZJT2_9ORYZ</name>
<reference evidence="1" key="2">
    <citation type="submission" date="2018-05" db="EMBL/GenBank/DDBJ databases">
        <title>OgluRS3 (Oryza glumaepatula Reference Sequence Version 3).</title>
        <authorList>
            <person name="Zhang J."/>
            <person name="Kudrna D."/>
            <person name="Lee S."/>
            <person name="Talag J."/>
            <person name="Welchert J."/>
            <person name="Wing R.A."/>
        </authorList>
    </citation>
    <scope>NUCLEOTIDE SEQUENCE [LARGE SCALE GENOMIC DNA]</scope>
</reference>
<accession>A0A0D9ZJT2</accession>
<organism evidence="1">
    <name type="scientific">Oryza glumipatula</name>
    <dbReference type="NCBI Taxonomy" id="40148"/>
    <lineage>
        <taxon>Eukaryota</taxon>
        <taxon>Viridiplantae</taxon>
        <taxon>Streptophyta</taxon>
        <taxon>Embryophyta</taxon>
        <taxon>Tracheophyta</taxon>
        <taxon>Spermatophyta</taxon>
        <taxon>Magnoliopsida</taxon>
        <taxon>Liliopsida</taxon>
        <taxon>Poales</taxon>
        <taxon>Poaceae</taxon>
        <taxon>BOP clade</taxon>
        <taxon>Oryzoideae</taxon>
        <taxon>Oryzeae</taxon>
        <taxon>Oryzinae</taxon>
        <taxon>Oryza</taxon>
    </lineage>
</organism>
<protein>
    <submittedName>
        <fullName evidence="1">Uncharacterized protein</fullName>
    </submittedName>
</protein>